<evidence type="ECO:0000313" key="1">
    <source>
        <dbReference type="EMBL" id="QOX65365.1"/>
    </source>
</evidence>
<evidence type="ECO:0000313" key="2">
    <source>
        <dbReference type="Proteomes" id="UP000594014"/>
    </source>
</evidence>
<proteinExistence type="predicted"/>
<gene>
    <name evidence="1" type="ORF">FRZ06_19400</name>
</gene>
<dbReference type="EMBL" id="CP042469">
    <property type="protein sequence ID" value="QOX65365.1"/>
    <property type="molecule type" value="Genomic_DNA"/>
</dbReference>
<dbReference type="Proteomes" id="UP000594014">
    <property type="component" value="Chromosome"/>
</dbReference>
<accession>A0ACD1AG01</accession>
<protein>
    <submittedName>
        <fullName evidence="1">DUF1700 domain-containing protein</fullName>
    </submittedName>
</protein>
<reference evidence="1" key="1">
    <citation type="submission" date="2019-08" db="EMBL/GenBank/DDBJ databases">
        <title>Genome sequence of Clostridiales bacterium MT110.</title>
        <authorList>
            <person name="Cao J."/>
        </authorList>
    </citation>
    <scope>NUCLEOTIDE SEQUENCE</scope>
    <source>
        <strain evidence="1">MT110</strain>
    </source>
</reference>
<keyword evidence="2" id="KW-1185">Reference proteome</keyword>
<sequence length="224" mass="24009">MRITKEIGFCIRRKSINFYVEGMTMNRSEFFSKLEQELSRMPGEERQSALDYYYEYFDDAGEENEQKVLEELGSPYQIAARIKADSAVRQLDAEKRLTVKKGISAVWLVILAIFAAPIALPLAIGGAMLAIGLIAALIGLLAALIIGVAALFFGGIVVVISGVAVIATSLPVALFTIGVGLAVLGTTILAGILIVLAARGIFGSIAKTMNRQLNKKSKGDEIDG</sequence>
<name>A0ACD1AG01_9FIRM</name>
<organism evidence="1 2">
    <name type="scientific">Anoxybacterium hadale</name>
    <dbReference type="NCBI Taxonomy" id="3408580"/>
    <lineage>
        <taxon>Bacteria</taxon>
        <taxon>Bacillati</taxon>
        <taxon>Bacillota</taxon>
        <taxon>Clostridia</taxon>
        <taxon>Peptostreptococcales</taxon>
        <taxon>Anaerovoracaceae</taxon>
        <taxon>Anoxybacterium</taxon>
    </lineage>
</organism>